<organism evidence="2 3">
    <name type="scientific">Neiella holothuriorum</name>
    <dbReference type="NCBI Taxonomy" id="2870530"/>
    <lineage>
        <taxon>Bacteria</taxon>
        <taxon>Pseudomonadati</taxon>
        <taxon>Pseudomonadota</taxon>
        <taxon>Gammaproteobacteria</taxon>
        <taxon>Alteromonadales</taxon>
        <taxon>Echinimonadaceae</taxon>
        <taxon>Neiella</taxon>
    </lineage>
</organism>
<comment type="caution">
    <text evidence="2">The sequence shown here is derived from an EMBL/GenBank/DDBJ whole genome shotgun (WGS) entry which is preliminary data.</text>
</comment>
<keyword evidence="3" id="KW-1185">Reference proteome</keyword>
<name>A0ABS7EL05_9GAMM</name>
<dbReference type="Proteomes" id="UP001166251">
    <property type="component" value="Unassembled WGS sequence"/>
</dbReference>
<feature type="transmembrane region" description="Helical" evidence="1">
    <location>
        <begin position="12"/>
        <end position="30"/>
    </location>
</feature>
<protein>
    <recommendedName>
        <fullName evidence="4">DUF2607 family protein</fullName>
    </recommendedName>
</protein>
<proteinExistence type="predicted"/>
<keyword evidence="1" id="KW-1133">Transmembrane helix</keyword>
<keyword evidence="1" id="KW-0472">Membrane</keyword>
<evidence type="ECO:0000256" key="1">
    <source>
        <dbReference type="SAM" id="Phobius"/>
    </source>
</evidence>
<evidence type="ECO:0000313" key="2">
    <source>
        <dbReference type="EMBL" id="MBW8192563.1"/>
    </source>
</evidence>
<reference evidence="2" key="1">
    <citation type="submission" date="2021-07" db="EMBL/GenBank/DDBJ databases">
        <title>Neiella marina sp. nov., isolated from the intestinal content of sea cucumber Apostichopus japonicus.</title>
        <authorList>
            <person name="Bai X."/>
        </authorList>
    </citation>
    <scope>NUCLEOTIDE SEQUENCE</scope>
    <source>
        <strain evidence="2">126</strain>
    </source>
</reference>
<dbReference type="EMBL" id="JAHZSS010000024">
    <property type="protein sequence ID" value="MBW8192563.1"/>
    <property type="molecule type" value="Genomic_DNA"/>
</dbReference>
<evidence type="ECO:0000313" key="3">
    <source>
        <dbReference type="Proteomes" id="UP001166251"/>
    </source>
</evidence>
<dbReference type="RefSeq" id="WP_220105184.1">
    <property type="nucleotide sequence ID" value="NZ_JAHZSS010000024.1"/>
</dbReference>
<accession>A0ABS7EL05</accession>
<evidence type="ECO:0008006" key="4">
    <source>
        <dbReference type="Google" id="ProtNLM"/>
    </source>
</evidence>
<gene>
    <name evidence="2" type="ORF">K0504_16100</name>
</gene>
<sequence length="99" mass="10488">MTQGIQANRLTWLYAILMVALIGLQLAASWHSADHVHEGDDQHVCTLCLAKSSVASSSPSPELVAALVLLCFVRRQQAIVTIPQAPASGMGCRGPPVVI</sequence>
<keyword evidence="1" id="KW-0812">Transmembrane</keyword>